<comment type="caution">
    <text evidence="1">The sequence shown here is derived from an EMBL/GenBank/DDBJ whole genome shotgun (WGS) entry which is preliminary data.</text>
</comment>
<accession>A0ABP9KI87</accession>
<protein>
    <submittedName>
        <fullName evidence="1">Uncharacterized protein</fullName>
    </submittedName>
</protein>
<proteinExistence type="predicted"/>
<evidence type="ECO:0000313" key="2">
    <source>
        <dbReference type="Proteomes" id="UP001500518"/>
    </source>
</evidence>
<evidence type="ECO:0000313" key="1">
    <source>
        <dbReference type="EMBL" id="GAA5057797.1"/>
    </source>
</evidence>
<dbReference type="Proteomes" id="UP001500518">
    <property type="component" value="Unassembled WGS sequence"/>
</dbReference>
<sequence>MDEFEEHFERWARGDAPDPSLSAIYGNDGRFPHVHEDGVIAALANYPLDLVNGRSMNWLALMVRRAFGVCVPQLSAMPQAIEAAKDTRAQIVKLTASFEKASQLIGAISEVAEAQLMAMDDEAWDRFQAISKMLPNAVTDLRNVAAGIEIPTGPWRSQAAKELRTRQAHVLMQVFELAFGEEATVNGWKPAENYGVWPDFFFRMHSLAIGIDLSPDQLRAAVDDAASRPRFSLPHSIFPES</sequence>
<dbReference type="EMBL" id="BAABHV010000017">
    <property type="protein sequence ID" value="GAA5057797.1"/>
    <property type="molecule type" value="Genomic_DNA"/>
</dbReference>
<reference evidence="2" key="1">
    <citation type="journal article" date="2019" name="Int. J. Syst. Evol. Microbiol.">
        <title>The Global Catalogue of Microorganisms (GCM) 10K type strain sequencing project: providing services to taxonomists for standard genome sequencing and annotation.</title>
        <authorList>
            <consortium name="The Broad Institute Genomics Platform"/>
            <consortium name="The Broad Institute Genome Sequencing Center for Infectious Disease"/>
            <person name="Wu L."/>
            <person name="Ma J."/>
        </authorList>
    </citation>
    <scope>NUCLEOTIDE SEQUENCE [LARGE SCALE GENOMIC DNA]</scope>
    <source>
        <strain evidence="2">JCM 18014</strain>
    </source>
</reference>
<gene>
    <name evidence="1" type="ORF">GCM10023208_23660</name>
</gene>
<name>A0ABP9KI87_9SPHN</name>
<dbReference type="RefSeq" id="WP_346033267.1">
    <property type="nucleotide sequence ID" value="NZ_BAABHV010000017.1"/>
</dbReference>
<keyword evidence="2" id="KW-1185">Reference proteome</keyword>
<organism evidence="1 2">
    <name type="scientific">Erythrobacter westpacificensis</name>
    <dbReference type="NCBI Taxonomy" id="1055231"/>
    <lineage>
        <taxon>Bacteria</taxon>
        <taxon>Pseudomonadati</taxon>
        <taxon>Pseudomonadota</taxon>
        <taxon>Alphaproteobacteria</taxon>
        <taxon>Sphingomonadales</taxon>
        <taxon>Erythrobacteraceae</taxon>
        <taxon>Erythrobacter/Porphyrobacter group</taxon>
        <taxon>Erythrobacter</taxon>
    </lineage>
</organism>